<protein>
    <submittedName>
        <fullName evidence="2">Uncharacterized protein</fullName>
    </submittedName>
</protein>
<evidence type="ECO:0000313" key="3">
    <source>
        <dbReference type="Proteomes" id="UP000026960"/>
    </source>
</evidence>
<dbReference type="PaxDb" id="65489-OBART10G10930.1"/>
<organism evidence="2">
    <name type="scientific">Oryza barthii</name>
    <dbReference type="NCBI Taxonomy" id="65489"/>
    <lineage>
        <taxon>Eukaryota</taxon>
        <taxon>Viridiplantae</taxon>
        <taxon>Streptophyta</taxon>
        <taxon>Embryophyta</taxon>
        <taxon>Tracheophyta</taxon>
        <taxon>Spermatophyta</taxon>
        <taxon>Magnoliopsida</taxon>
        <taxon>Liliopsida</taxon>
        <taxon>Poales</taxon>
        <taxon>Poaceae</taxon>
        <taxon>BOP clade</taxon>
        <taxon>Oryzoideae</taxon>
        <taxon>Oryzeae</taxon>
        <taxon>Oryzinae</taxon>
        <taxon>Oryza</taxon>
    </lineage>
</organism>
<dbReference type="Gramene" id="OBART10G10930.1">
    <property type="protein sequence ID" value="OBART10G10930.1"/>
    <property type="gene ID" value="OBART10G10930"/>
</dbReference>
<evidence type="ECO:0000256" key="1">
    <source>
        <dbReference type="SAM" id="MobiDB-lite"/>
    </source>
</evidence>
<feature type="region of interest" description="Disordered" evidence="1">
    <location>
        <begin position="1"/>
        <end position="68"/>
    </location>
</feature>
<feature type="region of interest" description="Disordered" evidence="1">
    <location>
        <begin position="91"/>
        <end position="112"/>
    </location>
</feature>
<dbReference type="AlphaFoldDB" id="A0A0D3HDZ3"/>
<accession>A0A0D3HDZ3</accession>
<sequence length="112" mass="11693">MAVGRSLPTSSPAQAGVELIPKEAPPLAATPPSPPGLTPRPPLSRALLHPAAWRSGPASTTTPSPKLSLHHLGTLVHLAYERRLADVALADDERQTRAPPVTASLRSCSLSM</sequence>
<reference evidence="2" key="1">
    <citation type="journal article" date="2009" name="Rice">
        <title>De Novo Next Generation Sequencing of Plant Genomes.</title>
        <authorList>
            <person name="Rounsley S."/>
            <person name="Marri P.R."/>
            <person name="Yu Y."/>
            <person name="He R."/>
            <person name="Sisneros N."/>
            <person name="Goicoechea J.L."/>
            <person name="Lee S.J."/>
            <person name="Angelova A."/>
            <person name="Kudrna D."/>
            <person name="Luo M."/>
            <person name="Affourtit J."/>
            <person name="Desany B."/>
            <person name="Knight J."/>
            <person name="Niazi F."/>
            <person name="Egholm M."/>
            <person name="Wing R.A."/>
        </authorList>
    </citation>
    <scope>NUCLEOTIDE SEQUENCE [LARGE SCALE GENOMIC DNA]</scope>
    <source>
        <strain evidence="2">cv. IRGC 105608</strain>
    </source>
</reference>
<proteinExistence type="predicted"/>
<dbReference type="EnsemblPlants" id="OBART10G10930.1">
    <property type="protein sequence ID" value="OBART10G10930.1"/>
    <property type="gene ID" value="OBART10G10930"/>
</dbReference>
<dbReference type="HOGENOM" id="CLU_2310762_0_0_1"/>
<keyword evidence="3" id="KW-1185">Reference proteome</keyword>
<reference evidence="2" key="2">
    <citation type="submission" date="2015-03" db="UniProtKB">
        <authorList>
            <consortium name="EnsemblPlants"/>
        </authorList>
    </citation>
    <scope>IDENTIFICATION</scope>
</reference>
<dbReference type="Proteomes" id="UP000026960">
    <property type="component" value="Chromosome 10"/>
</dbReference>
<name>A0A0D3HDZ3_9ORYZ</name>
<feature type="compositionally biased region" description="Pro residues" evidence="1">
    <location>
        <begin position="28"/>
        <end position="42"/>
    </location>
</feature>
<evidence type="ECO:0000313" key="2">
    <source>
        <dbReference type="EnsemblPlants" id="OBART10G10930.1"/>
    </source>
</evidence>